<sequence length="245" mass="26749">MTPAPLVEKTRDLMMVLEGSSSFHERSGMVPSGLGGLGGVMAGGLLRWLHREETSSVWYVFGLSRAAGFLKQGNTLCLERNSIVTGSCLENQSSRRQQRLSLSSEILPPIIGCYERRVVSTQALIVEAWAGWSRSRVGPLKSVSLQRLAPKADELRASQPRNTIKPVVGWDGYGVAGIQRSDPATGHTLQVTPSGFRRCRLEIGVGWAARGSKHIGRTYGWVTYSLPELSSFIIAVKENSHSKSL</sequence>
<dbReference type="EMBL" id="WIGO01000036">
    <property type="protein sequence ID" value="KAF6835897.1"/>
    <property type="molecule type" value="Genomic_DNA"/>
</dbReference>
<proteinExistence type="predicted"/>
<evidence type="ECO:0000313" key="1">
    <source>
        <dbReference type="EMBL" id="KAF6835897.1"/>
    </source>
</evidence>
<dbReference type="AlphaFoldDB" id="A0A8H6KQN6"/>
<dbReference type="Proteomes" id="UP000654918">
    <property type="component" value="Unassembled WGS sequence"/>
</dbReference>
<reference evidence="1" key="1">
    <citation type="journal article" date="2020" name="Phytopathology">
        <title>Genome Sequence Resources of Colletotrichum truncatum, C. plurivorum, C. musicola, and C. sojae: Four Species Pathogenic to Soybean (Glycine max).</title>
        <authorList>
            <person name="Rogerio F."/>
            <person name="Boufleur T.R."/>
            <person name="Ciampi-Guillardi M."/>
            <person name="Sukno S.A."/>
            <person name="Thon M.R."/>
            <person name="Massola Junior N.S."/>
            <person name="Baroncelli R."/>
        </authorList>
    </citation>
    <scope>NUCLEOTIDE SEQUENCE</scope>
    <source>
        <strain evidence="1">LFN00145</strain>
    </source>
</reference>
<keyword evidence="2" id="KW-1185">Reference proteome</keyword>
<organism evidence="1 2">
    <name type="scientific">Colletotrichum plurivorum</name>
    <dbReference type="NCBI Taxonomy" id="2175906"/>
    <lineage>
        <taxon>Eukaryota</taxon>
        <taxon>Fungi</taxon>
        <taxon>Dikarya</taxon>
        <taxon>Ascomycota</taxon>
        <taxon>Pezizomycotina</taxon>
        <taxon>Sordariomycetes</taxon>
        <taxon>Hypocreomycetidae</taxon>
        <taxon>Glomerellales</taxon>
        <taxon>Glomerellaceae</taxon>
        <taxon>Colletotrichum</taxon>
        <taxon>Colletotrichum orchidearum species complex</taxon>
    </lineage>
</organism>
<gene>
    <name evidence="1" type="ORF">CPLU01_04000</name>
</gene>
<protein>
    <submittedName>
        <fullName evidence="1">Uncharacterized protein</fullName>
    </submittedName>
</protein>
<name>A0A8H6KQN6_9PEZI</name>
<evidence type="ECO:0000313" key="2">
    <source>
        <dbReference type="Proteomes" id="UP000654918"/>
    </source>
</evidence>
<accession>A0A8H6KQN6</accession>
<comment type="caution">
    <text evidence="1">The sequence shown here is derived from an EMBL/GenBank/DDBJ whole genome shotgun (WGS) entry which is preliminary data.</text>
</comment>